<comment type="caution">
    <text evidence="1">The sequence shown here is derived from an EMBL/GenBank/DDBJ whole genome shotgun (WGS) entry which is preliminary data.</text>
</comment>
<dbReference type="AlphaFoldDB" id="A0AAD7CSS5"/>
<organism evidence="1 2">
    <name type="scientific">Mycena rosella</name>
    <name type="common">Pink bonnet</name>
    <name type="synonym">Agaricus rosellus</name>
    <dbReference type="NCBI Taxonomy" id="1033263"/>
    <lineage>
        <taxon>Eukaryota</taxon>
        <taxon>Fungi</taxon>
        <taxon>Dikarya</taxon>
        <taxon>Basidiomycota</taxon>
        <taxon>Agaricomycotina</taxon>
        <taxon>Agaricomycetes</taxon>
        <taxon>Agaricomycetidae</taxon>
        <taxon>Agaricales</taxon>
        <taxon>Marasmiineae</taxon>
        <taxon>Mycenaceae</taxon>
        <taxon>Mycena</taxon>
    </lineage>
</organism>
<evidence type="ECO:0000313" key="2">
    <source>
        <dbReference type="Proteomes" id="UP001221757"/>
    </source>
</evidence>
<accession>A0AAD7CSS5</accession>
<gene>
    <name evidence="1" type="ORF">B0H17DRAFT_1144523</name>
</gene>
<proteinExistence type="predicted"/>
<evidence type="ECO:0000313" key="1">
    <source>
        <dbReference type="EMBL" id="KAJ7661800.1"/>
    </source>
</evidence>
<protein>
    <submittedName>
        <fullName evidence="1">Uncharacterized protein</fullName>
    </submittedName>
</protein>
<keyword evidence="2" id="KW-1185">Reference proteome</keyword>
<reference evidence="1" key="1">
    <citation type="submission" date="2023-03" db="EMBL/GenBank/DDBJ databases">
        <title>Massive genome expansion in bonnet fungi (Mycena s.s.) driven by repeated elements and novel gene families across ecological guilds.</title>
        <authorList>
            <consortium name="Lawrence Berkeley National Laboratory"/>
            <person name="Harder C.B."/>
            <person name="Miyauchi S."/>
            <person name="Viragh M."/>
            <person name="Kuo A."/>
            <person name="Thoen E."/>
            <person name="Andreopoulos B."/>
            <person name="Lu D."/>
            <person name="Skrede I."/>
            <person name="Drula E."/>
            <person name="Henrissat B."/>
            <person name="Morin E."/>
            <person name="Kohler A."/>
            <person name="Barry K."/>
            <person name="LaButti K."/>
            <person name="Morin E."/>
            <person name="Salamov A."/>
            <person name="Lipzen A."/>
            <person name="Mereny Z."/>
            <person name="Hegedus B."/>
            <person name="Baldrian P."/>
            <person name="Stursova M."/>
            <person name="Weitz H."/>
            <person name="Taylor A."/>
            <person name="Grigoriev I.V."/>
            <person name="Nagy L.G."/>
            <person name="Martin F."/>
            <person name="Kauserud H."/>
        </authorList>
    </citation>
    <scope>NUCLEOTIDE SEQUENCE</scope>
    <source>
        <strain evidence="1">CBHHK067</strain>
    </source>
</reference>
<sequence length="253" mass="28975">MHNIKSPKFYGCRTLYNEHSQSIGADELKTNTKGNAYELVTTLERKQFRCAGSQFGNYSAHRKSRKNKIEDESKHLESSIEGIGWMEGRRNPSEMMIFQSYYDPARIRSNPRPEIIILGVRNRGVDKDFNATDKDLQRIKRGLRELQTYRRLNDTEKSARCRRRRELKRISQEPGFVGLGGEWSRAGGDCGRSRARIEKTAQKVAKWPERNQVMLVYAPATKTAGAIRLRCTFPSLRTFPGFGVMPGSPDTLI</sequence>
<dbReference type="Proteomes" id="UP001221757">
    <property type="component" value="Unassembled WGS sequence"/>
</dbReference>
<name>A0AAD7CSS5_MYCRO</name>
<dbReference type="EMBL" id="JARKIE010000246">
    <property type="protein sequence ID" value="KAJ7661800.1"/>
    <property type="molecule type" value="Genomic_DNA"/>
</dbReference>